<dbReference type="eggNOG" id="KOG4674">
    <property type="taxonomic scope" value="Eukaryota"/>
</dbReference>
<dbReference type="Pfam" id="PF25785">
    <property type="entry name" value="TPR"/>
    <property type="match status" value="1"/>
</dbReference>
<feature type="compositionally biased region" description="Polar residues" evidence="5">
    <location>
        <begin position="1706"/>
        <end position="1716"/>
    </location>
</feature>
<feature type="domain" description="NUA/TPR/MLP1-2-like" evidence="8">
    <location>
        <begin position="739"/>
        <end position="842"/>
    </location>
</feature>
<dbReference type="PANTHER" id="PTHR18898:SF2">
    <property type="entry name" value="NUCLEOPROTEIN TPR"/>
    <property type="match status" value="1"/>
</dbReference>
<keyword evidence="10" id="KW-1185">Reference proteome</keyword>
<evidence type="ECO:0000256" key="5">
    <source>
        <dbReference type="SAM" id="MobiDB-lite"/>
    </source>
</evidence>
<feature type="coiled-coil region" evidence="4">
    <location>
        <begin position="408"/>
        <end position="502"/>
    </location>
</feature>
<dbReference type="HOGENOM" id="CLU_001545_0_0_1"/>
<protein>
    <submittedName>
        <fullName evidence="9">Uncharacterized protein</fullName>
    </submittedName>
</protein>
<feature type="compositionally biased region" description="Low complexity" evidence="5">
    <location>
        <begin position="2252"/>
        <end position="2266"/>
    </location>
</feature>
<name>J3LGY9_ORYBR</name>
<evidence type="ECO:0000313" key="9">
    <source>
        <dbReference type="EnsemblPlants" id="OB02G39060.1"/>
    </source>
</evidence>
<accession>J3LGY9</accession>
<evidence type="ECO:0000256" key="2">
    <source>
        <dbReference type="ARBA" id="ARBA00023054"/>
    </source>
</evidence>
<feature type="compositionally biased region" description="Basic and acidic residues" evidence="5">
    <location>
        <begin position="1955"/>
        <end position="1969"/>
    </location>
</feature>
<dbReference type="InterPro" id="IPR025322">
    <property type="entry name" value="PADRE_dom"/>
</dbReference>
<feature type="compositionally biased region" description="Polar residues" evidence="5">
    <location>
        <begin position="2178"/>
        <end position="2193"/>
    </location>
</feature>
<dbReference type="GO" id="GO:0017056">
    <property type="term" value="F:structural constituent of nuclear pore"/>
    <property type="evidence" value="ECO:0007669"/>
    <property type="project" value="TreeGrafter"/>
</dbReference>
<dbReference type="GO" id="GO:0005643">
    <property type="term" value="C:nuclear pore"/>
    <property type="evidence" value="ECO:0007669"/>
    <property type="project" value="TreeGrafter"/>
</dbReference>
<feature type="region of interest" description="Disordered" evidence="5">
    <location>
        <begin position="1861"/>
        <end position="2286"/>
    </location>
</feature>
<dbReference type="Pfam" id="PF14009">
    <property type="entry name" value="PADRE"/>
    <property type="match status" value="1"/>
</dbReference>
<feature type="coiled-coil region" evidence="4">
    <location>
        <begin position="542"/>
        <end position="594"/>
    </location>
</feature>
<feature type="compositionally biased region" description="Acidic residues" evidence="5">
    <location>
        <begin position="2087"/>
        <end position="2103"/>
    </location>
</feature>
<feature type="domain" description="Nucleoprotein TPR/MPL1" evidence="7">
    <location>
        <begin position="414"/>
        <end position="492"/>
    </location>
</feature>
<comment type="subcellular location">
    <subcellularLocation>
        <location evidence="1">Nucleus</location>
    </subcellularLocation>
</comment>
<keyword evidence="3" id="KW-0539">Nucleus</keyword>
<feature type="coiled-coil region" evidence="4">
    <location>
        <begin position="264"/>
        <end position="323"/>
    </location>
</feature>
<feature type="compositionally biased region" description="Acidic residues" evidence="5">
    <location>
        <begin position="2133"/>
        <end position="2148"/>
    </location>
</feature>
<dbReference type="STRING" id="4533.J3LGY9"/>
<feature type="coiled-coil region" evidence="4">
    <location>
        <begin position="1083"/>
        <end position="1110"/>
    </location>
</feature>
<evidence type="ECO:0000256" key="1">
    <source>
        <dbReference type="ARBA" id="ARBA00004123"/>
    </source>
</evidence>
<feature type="region of interest" description="Disordered" evidence="5">
    <location>
        <begin position="107"/>
        <end position="140"/>
    </location>
</feature>
<evidence type="ECO:0000259" key="7">
    <source>
        <dbReference type="Pfam" id="PF25481"/>
    </source>
</evidence>
<feature type="coiled-coil region" evidence="4">
    <location>
        <begin position="1143"/>
        <end position="1261"/>
    </location>
</feature>
<evidence type="ECO:0000259" key="8">
    <source>
        <dbReference type="Pfam" id="PF25785"/>
    </source>
</evidence>
<reference evidence="9" key="1">
    <citation type="submission" date="2013-04" db="UniProtKB">
        <authorList>
            <consortium name="EnsemblPlants"/>
        </authorList>
    </citation>
    <scope>IDENTIFICATION</scope>
</reference>
<feature type="coiled-coil region" evidence="4">
    <location>
        <begin position="932"/>
        <end position="1036"/>
    </location>
</feature>
<proteinExistence type="predicted"/>
<feature type="compositionally biased region" description="Basic and acidic residues" evidence="5">
    <location>
        <begin position="1686"/>
        <end position="1705"/>
    </location>
</feature>
<dbReference type="OMA" id="HAQQNYE"/>
<feature type="compositionally biased region" description="Acidic residues" evidence="5">
    <location>
        <begin position="1989"/>
        <end position="2002"/>
    </location>
</feature>
<dbReference type="PANTHER" id="PTHR18898">
    <property type="entry name" value="NUCLEOPROTEIN TPR-RELATED"/>
    <property type="match status" value="1"/>
</dbReference>
<keyword evidence="2 4" id="KW-0175">Coiled coil</keyword>
<feature type="compositionally biased region" description="Basic and acidic residues" evidence="5">
    <location>
        <begin position="2069"/>
        <end position="2080"/>
    </location>
</feature>
<feature type="region of interest" description="Disordered" evidence="5">
    <location>
        <begin position="1686"/>
        <end position="1716"/>
    </location>
</feature>
<feature type="coiled-coil region" evidence="4">
    <location>
        <begin position="694"/>
        <end position="780"/>
    </location>
</feature>
<dbReference type="EnsemblPlants" id="OB02G39060.1">
    <property type="protein sequence ID" value="OB02G39060.1"/>
    <property type="gene ID" value="OB02G39060"/>
</dbReference>
<feature type="domain" description="Nucleoprotein TPR/MLP1-2" evidence="6">
    <location>
        <begin position="1286"/>
        <end position="1413"/>
    </location>
</feature>
<dbReference type="InterPro" id="IPR057577">
    <property type="entry name" value="Nucleoprot-TPR/MLP1_dom"/>
</dbReference>
<sequence length="2286" mass="257832">MGNCQAAEAATVVIQHPGGRVERLCFSTSAAEVMRANPGHYVALVTLRVAEERHDAEGGARRTVRLTRVKLLKPKETLLLGHAYRLITTHEVTKAVQARKEEKLRKAQQQLLESRQKLQSKARTAPATEAEAEDNENNNFDDEAALDASLDQKLGWRVRTETAATGAPARGTGSGGLRCTASTSRAGADALSTCQAHITRPQKWLIVGELISHGLRARVPGAYQSAQVVQLWHMHAASVAQCIYFSDLLPEELRLLGGDVAAVAERADAAIRELRQQVDTVRAESDAAAIAAEQTCALLEQRYATLSAEADRYQAEIAELNAASERRAADLASSQSEIHQLRIQAIAKDGEIERLKVEISELHKSKSQSLELIGQRDAEMREKDGIIQNYHDKIVNLADSSASKGARIQEVEAKLTHLQATCNRITQEKELLEKHNLWLDEELKEKIKNLAEIRKSNMDEEARMSAKVAELEREISESSSSLRRSKERVSELEQRVSYMEKELCSTKDAAAANEQRLATELSTVMKLVELHKESSEEWSKKSGELEGVIKALETHLAQVEDEYKEQLEKETSAKRDLEKEATYLKQKLEKCESDLENTRKSRELSFTSLVAPDPCDLAGLPMKDISLSDAANQNDLMIVPKVPTGVSGTALAASLLRDGWSLAKIYEKYQEATDALRHERFGRRHAEAVLERVLHEIEEKAELILDERAEHRRMVEAYALMDQKLQQALLEHDNFENTIRNLKSELKRRERDHSIAQKEIDDLQKQIAVLLKECQDIQLRCGSSLPNVGYSALSTNTSTGVPVVGNNIHEHMTFNDINELVQQNVQLRNQVHLLSADLDKRDMELRESFQIELKKITDDAASRVEKVMKKSEEQAIMIESLHRSVAMYRKLCEEQQKSRANVEHISNNLQDDGRNDLMVLFEGSQEVSRKAYEQVSERAKILDEELTKLRTELLSLRSERDKAVLEAEFARDRLNGFTAELEHQRKEANSISLRNAELMHLVVDYEKRLRENSESVKAVEENSRKLSMEMSILKNEKEILAKSEKRALDEVHELTTRVHRLQATIDTIHATEEVQENARSVERRNQEEYIKRLERDWAEVKKELQEQRDHVRVLTLDKKNAFDECLKQVEDMRKELQNSWKAATDAELRAAVAEAKCSDLEAKLKSRKTIFRDGGRDILSSTEENDELFQLKEELEKYKEEAQANKNYMLQYKEIANSNESALKQMESALQDYKTESENIKKSLEDEITKMRSKLSELEKCYAMKCEEAASAIEAKEKDTTSLMNEISLMRNEVSEKVLQIERLEIELASSKSALDEQYKRWRSAQNNYERQVILQSETIQELTNTSKQLSSLQQEITVLRQTVEAQKAENDALRTLGEQEKIELVKGKDEALQKYNELNDQNKILHNRLEALHIRLAEKERDIASISSQRIDSHGEDDLHSVIGYLRRSKEIAETEISLLKQEKSRLQIELESALKSTKEAQDLLRSQSDSARTSMLKDEEFKSLQFQVRELNLLRESNIQLREENRHNFEECQKFRDEAQKAKIEAERLHNLLLEKQVDAEICKKEIEMQKIEIANLNQKISELVENSKGVDLNTYETMKDELQKIKSSLRENSAELERTKNFLSEKDSVIRNLEEKLAGCQSDLDAREKKLNDVEASLKSEIERQRKVNFTIKRRLDASVKEKEELVKEKQSLSKQMEDMKSSQKTTSENANEQAIKEKDFRIQTLEKILEKERDDNKKEKVMRRRSEKVFATAIQNMNQERKQVEESIEKHRQAVKEVIENYSGVSSQIPSGSAIDELLRSYFLAIKTVEESSPFQDGATSQATSVETSIVDASAATAGRPVATPPRPAQVKVMEERAVSTLPKPSTEVRRPGGRRPLIRPSLERVEEPQADIDATVLESSTEKGGLLMERETSGGMSALQPSRKRLVPSAQVRDDASQGESTDANPPLKKPKEGSSHGTTELKTEQSPLEDVVTAQVPVLPSTEDQDEQQPGEEMDTDQASLPIEEAEETREDDLGDKDDMEPHIDAPMDIQGQDAETGIDNDTTVVEDVPVKSEAVMESSFEEDLKAEDSKEEGQFTAAADVEDEREEGELPEEPEQPDSITPVLDGGEQAGDSFRAASPAGQTEMSDVDTPEETGEVDATVEPDQSPLRQSGVADASPSQTTDVSPAREPSPNTLQASAPSEQQNPTPSPVHAGAPSEQQNPTLNAGASSEQQNPTTAAEGVETRTRTINLTERARQNRQARILRSTTQQTARGRGQQSLTYRKDGGRGSRGRGGRGQS</sequence>
<evidence type="ECO:0000256" key="4">
    <source>
        <dbReference type="SAM" id="Coils"/>
    </source>
</evidence>
<dbReference type="Gramene" id="OB02G39060.1">
    <property type="protein sequence ID" value="OB02G39060.1"/>
    <property type="gene ID" value="OB02G39060"/>
</dbReference>
<organism evidence="9">
    <name type="scientific">Oryza brachyantha</name>
    <name type="common">malo sina</name>
    <dbReference type="NCBI Taxonomy" id="4533"/>
    <lineage>
        <taxon>Eukaryota</taxon>
        <taxon>Viridiplantae</taxon>
        <taxon>Streptophyta</taxon>
        <taxon>Embryophyta</taxon>
        <taxon>Tracheophyta</taxon>
        <taxon>Spermatophyta</taxon>
        <taxon>Magnoliopsida</taxon>
        <taxon>Liliopsida</taxon>
        <taxon>Poales</taxon>
        <taxon>Poaceae</taxon>
        <taxon>BOP clade</taxon>
        <taxon>Oryzoideae</taxon>
        <taxon>Oryzeae</taxon>
        <taxon>Oryzinae</taxon>
        <taxon>Oryza</taxon>
    </lineage>
</organism>
<feature type="compositionally biased region" description="Basic residues" evidence="5">
    <location>
        <begin position="2277"/>
        <end position="2286"/>
    </location>
</feature>
<dbReference type="Pfam" id="PF25481">
    <property type="entry name" value="Nucleoprot-TPR"/>
    <property type="match status" value="1"/>
</dbReference>
<evidence type="ECO:0000313" key="10">
    <source>
        <dbReference type="Proteomes" id="UP000006038"/>
    </source>
</evidence>
<dbReference type="InterPro" id="IPR057974">
    <property type="entry name" value="NUA/TPR/MLP1-2-like_dom"/>
</dbReference>
<dbReference type="Pfam" id="PF07926">
    <property type="entry name" value="TPR_MLP1_2"/>
    <property type="match status" value="1"/>
</dbReference>
<feature type="coiled-coil region" evidence="4">
    <location>
        <begin position="1287"/>
        <end position="1478"/>
    </location>
</feature>
<feature type="compositionally biased region" description="Polar residues" evidence="5">
    <location>
        <begin position="2204"/>
        <end position="2224"/>
    </location>
</feature>
<dbReference type="GO" id="GO:0006606">
    <property type="term" value="P:protein import into nucleus"/>
    <property type="evidence" value="ECO:0007669"/>
    <property type="project" value="InterPro"/>
</dbReference>
<dbReference type="Proteomes" id="UP000006038">
    <property type="component" value="Unassembled WGS sequence"/>
</dbReference>
<dbReference type="InterPro" id="IPR012929">
    <property type="entry name" value="Nucleoprot-TPR/MLP1-2_dom"/>
</dbReference>
<evidence type="ECO:0000259" key="6">
    <source>
        <dbReference type="Pfam" id="PF07926"/>
    </source>
</evidence>
<evidence type="ECO:0000256" key="3">
    <source>
        <dbReference type="ARBA" id="ARBA00023242"/>
    </source>
</evidence>
<feature type="compositionally biased region" description="Acidic residues" evidence="5">
    <location>
        <begin position="2010"/>
        <end position="2025"/>
    </location>
</feature>
<feature type="compositionally biased region" description="Polar residues" evidence="5">
    <location>
        <begin position="107"/>
        <end position="122"/>
    </location>
</feature>
<dbReference type="GO" id="GO:0006406">
    <property type="term" value="P:mRNA export from nucleus"/>
    <property type="evidence" value="ECO:0007669"/>
    <property type="project" value="TreeGrafter"/>
</dbReference>
<feature type="compositionally biased region" description="Acidic residues" evidence="5">
    <location>
        <begin position="130"/>
        <end position="140"/>
    </location>
</feature>